<evidence type="ECO:0000256" key="3">
    <source>
        <dbReference type="ARBA" id="ARBA00022801"/>
    </source>
</evidence>
<comment type="similarity">
    <text evidence="1">Belongs to the peptidase C48 family.</text>
</comment>
<gene>
    <name evidence="5" type="ORF">FNV43_RR05813</name>
</gene>
<dbReference type="Pfam" id="PF02902">
    <property type="entry name" value="Peptidase_C48"/>
    <property type="match status" value="1"/>
</dbReference>
<evidence type="ECO:0000259" key="4">
    <source>
        <dbReference type="PROSITE" id="PS50600"/>
    </source>
</evidence>
<dbReference type="Gene3D" id="3.40.395.10">
    <property type="entry name" value="Adenoviral Proteinase, Chain A"/>
    <property type="match status" value="1"/>
</dbReference>
<comment type="caution">
    <text evidence="5">The sequence shown here is derived from an EMBL/GenBank/DDBJ whole genome shotgun (WGS) entry which is preliminary data.</text>
</comment>
<proteinExistence type="inferred from homology"/>
<dbReference type="Proteomes" id="UP000796880">
    <property type="component" value="Unassembled WGS sequence"/>
</dbReference>
<sequence>MASDSPFYGENRANIGDLGRVRRTCRTIGPYSNTVLLGGDKKRLVRNDNFNIIQNDDLCSRYPWGTLSYDATISSLRSRIKLGREVANYSVSRFPLTFQEMRSSSSLSPPSAVPVWDTFTPIDLAERAALSAFIDNPSTTVHPGDYDAIEKSSFESILASGAWLDDLEVDVALYYIRRRIINSPQMYDQRAIVTDYMFWSSIHARYTKYLKKQSEHGEEDELSDTADWEKEMKDSPFDMYALGMLPVESKSWLEVDYVYVPVNNDNKHWLAAKVDIWNQTITLYNPNNAMSQDEFQCRNAKCLSILFPYLLMIHGYYDLYPELKVEGNSNLEPFDVKCKSATNIPQQKVSGDCRTCHLAGPNYHFYYRMARRTCIMVGPPCPSAGLNHKSDHLTKDLKNGRPAIISRPSAISVLIIDKKIKYQDLVMRVLPT</sequence>
<dbReference type="InterPro" id="IPR003653">
    <property type="entry name" value="Peptidase_C48_C"/>
</dbReference>
<organism evidence="5 6">
    <name type="scientific">Rhamnella rubrinervis</name>
    <dbReference type="NCBI Taxonomy" id="2594499"/>
    <lineage>
        <taxon>Eukaryota</taxon>
        <taxon>Viridiplantae</taxon>
        <taxon>Streptophyta</taxon>
        <taxon>Embryophyta</taxon>
        <taxon>Tracheophyta</taxon>
        <taxon>Spermatophyta</taxon>
        <taxon>Magnoliopsida</taxon>
        <taxon>eudicotyledons</taxon>
        <taxon>Gunneridae</taxon>
        <taxon>Pentapetalae</taxon>
        <taxon>rosids</taxon>
        <taxon>fabids</taxon>
        <taxon>Rosales</taxon>
        <taxon>Rhamnaceae</taxon>
        <taxon>rhamnoid group</taxon>
        <taxon>Rhamneae</taxon>
        <taxon>Rhamnella</taxon>
    </lineage>
</organism>
<dbReference type="OrthoDB" id="1302742at2759"/>
<dbReference type="GO" id="GO:0008234">
    <property type="term" value="F:cysteine-type peptidase activity"/>
    <property type="evidence" value="ECO:0007669"/>
    <property type="project" value="InterPro"/>
</dbReference>
<evidence type="ECO:0000256" key="1">
    <source>
        <dbReference type="ARBA" id="ARBA00005234"/>
    </source>
</evidence>
<dbReference type="AlphaFoldDB" id="A0A8K0MR05"/>
<feature type="domain" description="Ubiquitin-like protease family profile" evidence="4">
    <location>
        <begin position="139"/>
        <end position="364"/>
    </location>
</feature>
<keyword evidence="2" id="KW-0645">Protease</keyword>
<dbReference type="InterPro" id="IPR038765">
    <property type="entry name" value="Papain-like_cys_pep_sf"/>
</dbReference>
<keyword evidence="6" id="KW-1185">Reference proteome</keyword>
<dbReference type="PROSITE" id="PS50600">
    <property type="entry name" value="ULP_PROTEASE"/>
    <property type="match status" value="1"/>
</dbReference>
<reference evidence="5" key="1">
    <citation type="submission" date="2020-03" db="EMBL/GenBank/DDBJ databases">
        <title>A high-quality chromosome-level genome assembly of a woody plant with both climbing and erect habits, Rhamnella rubrinervis.</title>
        <authorList>
            <person name="Lu Z."/>
            <person name="Yang Y."/>
            <person name="Zhu X."/>
            <person name="Sun Y."/>
        </authorList>
    </citation>
    <scope>NUCLEOTIDE SEQUENCE</scope>
    <source>
        <strain evidence="5">BYM</strain>
        <tissue evidence="5">Leaf</tissue>
    </source>
</reference>
<evidence type="ECO:0000313" key="5">
    <source>
        <dbReference type="EMBL" id="KAF3455362.1"/>
    </source>
</evidence>
<name>A0A8K0MR05_9ROSA</name>
<protein>
    <recommendedName>
        <fullName evidence="4">Ubiquitin-like protease family profile domain-containing protein</fullName>
    </recommendedName>
</protein>
<accession>A0A8K0MR05</accession>
<evidence type="ECO:0000313" key="6">
    <source>
        <dbReference type="Proteomes" id="UP000796880"/>
    </source>
</evidence>
<dbReference type="EMBL" id="VOIH02000002">
    <property type="protein sequence ID" value="KAF3455362.1"/>
    <property type="molecule type" value="Genomic_DNA"/>
</dbReference>
<keyword evidence="3" id="KW-0378">Hydrolase</keyword>
<evidence type="ECO:0000256" key="2">
    <source>
        <dbReference type="ARBA" id="ARBA00022670"/>
    </source>
</evidence>
<dbReference type="SUPFAM" id="SSF54001">
    <property type="entry name" value="Cysteine proteinases"/>
    <property type="match status" value="1"/>
</dbReference>
<dbReference type="GO" id="GO:0006508">
    <property type="term" value="P:proteolysis"/>
    <property type="evidence" value="ECO:0007669"/>
    <property type="project" value="UniProtKB-KW"/>
</dbReference>